<dbReference type="Pfam" id="PF00015">
    <property type="entry name" value="MCPsignal"/>
    <property type="match status" value="1"/>
</dbReference>
<organism evidence="12 13">
    <name type="scientific">Thermodesulfitimonas autotrophica</name>
    <dbReference type="NCBI Taxonomy" id="1894989"/>
    <lineage>
        <taxon>Bacteria</taxon>
        <taxon>Bacillati</taxon>
        <taxon>Bacillota</taxon>
        <taxon>Clostridia</taxon>
        <taxon>Thermoanaerobacterales</taxon>
        <taxon>Thermoanaerobacteraceae</taxon>
        <taxon>Thermodesulfitimonas</taxon>
    </lineage>
</organism>
<proteinExistence type="inferred from homology"/>
<feature type="transmembrane region" description="Helical" evidence="9">
    <location>
        <begin position="12"/>
        <end position="37"/>
    </location>
</feature>
<comment type="subcellular location">
    <subcellularLocation>
        <location evidence="1">Cell membrane</location>
        <topology evidence="1">Multi-pass membrane protein</topology>
    </subcellularLocation>
</comment>
<dbReference type="GO" id="GO:0005886">
    <property type="term" value="C:plasma membrane"/>
    <property type="evidence" value="ECO:0007669"/>
    <property type="project" value="UniProtKB-SubCell"/>
</dbReference>
<evidence type="ECO:0000256" key="3">
    <source>
        <dbReference type="ARBA" id="ARBA00022692"/>
    </source>
</evidence>
<dbReference type="PANTHER" id="PTHR32089:SF112">
    <property type="entry name" value="LYSOZYME-LIKE PROTEIN-RELATED"/>
    <property type="match status" value="1"/>
</dbReference>
<dbReference type="GO" id="GO:0007165">
    <property type="term" value="P:signal transduction"/>
    <property type="evidence" value="ECO:0007669"/>
    <property type="project" value="UniProtKB-KW"/>
</dbReference>
<accession>A0A3N5BV88</accession>
<keyword evidence="4 9" id="KW-1133">Transmembrane helix</keyword>
<evidence type="ECO:0000256" key="9">
    <source>
        <dbReference type="SAM" id="Phobius"/>
    </source>
</evidence>
<feature type="transmembrane region" description="Helical" evidence="9">
    <location>
        <begin position="230"/>
        <end position="253"/>
    </location>
</feature>
<keyword evidence="6 8" id="KW-0807">Transducer</keyword>
<reference evidence="12 13" key="1">
    <citation type="submission" date="2018-11" db="EMBL/GenBank/DDBJ databases">
        <title>Genomic Encyclopedia of Type Strains, Phase IV (KMG-IV): sequencing the most valuable type-strain genomes for metagenomic binning, comparative biology and taxonomic classification.</title>
        <authorList>
            <person name="Goeker M."/>
        </authorList>
    </citation>
    <scope>NUCLEOTIDE SEQUENCE [LARGE SCALE GENOMIC DNA]</scope>
    <source>
        <strain evidence="12 13">DSM 102936</strain>
    </source>
</reference>
<evidence type="ECO:0000313" key="12">
    <source>
        <dbReference type="EMBL" id="RPF49815.1"/>
    </source>
</evidence>
<dbReference type="SUPFAM" id="SSF103190">
    <property type="entry name" value="Sensory domain-like"/>
    <property type="match status" value="1"/>
</dbReference>
<evidence type="ECO:0000256" key="8">
    <source>
        <dbReference type="PROSITE-ProRule" id="PRU00284"/>
    </source>
</evidence>
<dbReference type="GO" id="GO:0004888">
    <property type="term" value="F:transmembrane signaling receptor activity"/>
    <property type="evidence" value="ECO:0007669"/>
    <property type="project" value="InterPro"/>
</dbReference>
<keyword evidence="2" id="KW-1003">Cell membrane</keyword>
<dbReference type="InterPro" id="IPR033463">
    <property type="entry name" value="sCache_3"/>
</dbReference>
<feature type="domain" description="Methyl-accepting transducer" evidence="10">
    <location>
        <begin position="305"/>
        <end position="541"/>
    </location>
</feature>
<dbReference type="SUPFAM" id="SSF58104">
    <property type="entry name" value="Methyl-accepting chemotaxis protein (MCP) signaling domain"/>
    <property type="match status" value="1"/>
</dbReference>
<feature type="domain" description="HAMP" evidence="11">
    <location>
        <begin position="254"/>
        <end position="307"/>
    </location>
</feature>
<evidence type="ECO:0000259" key="10">
    <source>
        <dbReference type="PROSITE" id="PS50111"/>
    </source>
</evidence>
<gene>
    <name evidence="12" type="ORF">EDD75_0639</name>
</gene>
<dbReference type="InterPro" id="IPR003660">
    <property type="entry name" value="HAMP_dom"/>
</dbReference>
<evidence type="ECO:0000256" key="7">
    <source>
        <dbReference type="ARBA" id="ARBA00029447"/>
    </source>
</evidence>
<name>A0A3N5BV88_9THEO</name>
<dbReference type="CDD" id="cd11386">
    <property type="entry name" value="MCP_signal"/>
    <property type="match status" value="1"/>
</dbReference>
<dbReference type="InterPro" id="IPR029151">
    <property type="entry name" value="Sensor-like_sf"/>
</dbReference>
<dbReference type="PROSITE" id="PS50885">
    <property type="entry name" value="HAMP"/>
    <property type="match status" value="1"/>
</dbReference>
<keyword evidence="5 9" id="KW-0472">Membrane</keyword>
<evidence type="ECO:0000256" key="2">
    <source>
        <dbReference type="ARBA" id="ARBA00022475"/>
    </source>
</evidence>
<dbReference type="InterPro" id="IPR004090">
    <property type="entry name" value="Chemotax_Me-accpt_rcpt"/>
</dbReference>
<sequence>MLLNEKESKEMFPGVLGKGVIAGAGLWVKIAFLFSVANPWAFEGGIPVRVYSLRKAMAFLVAVTVVFAAAACTLAVVLVARASLTAQLQGYLKRDLAGTYDILFEHHYPGDWRVAGDKLYKGKVLMNGNFAVVDQVKEDFGTEATIFMGDTRVATTVKDATGHRKVGTKAAPYVVEAVLKQGQNYYGTADVAGTPHLTAYMPLKDAQGKVVGMWFVGVPLTEVKAATGRMVWSAFLVGLAVLGILLLVFVPVIQRILTPIRIVAERIEKVADGDLAAVNLGAQRFRALRMLADATGRMVGQLRELAIRVQGAAVEVSGKSENLAASAEELSATVQTVAATVEELSAGAEETAAHAQTAAEIADRMEREANEGIQALGGAVSGIRNAQEAVDKGAGLVRELGERSAAIGQITEVIKGIAEQTNLLALNAAIEAARAGEHGRGFAVVAEEVRKLAEQSAQAAEEISKIIAEIQRGTGEVVAAIDRASTTVHQGAGAVIETEERLKSILKGVADTLAGIRDIARATEQASQGTQNVAQSVQEASRVAEQVGQMASELAQQAAELQGALKVFKL</sequence>
<dbReference type="Gene3D" id="1.10.287.950">
    <property type="entry name" value="Methyl-accepting chemotaxis protein"/>
    <property type="match status" value="1"/>
</dbReference>
<dbReference type="AlphaFoldDB" id="A0A3N5BV88"/>
<dbReference type="PANTHER" id="PTHR32089">
    <property type="entry name" value="METHYL-ACCEPTING CHEMOTAXIS PROTEIN MCPB"/>
    <property type="match status" value="1"/>
</dbReference>
<comment type="caution">
    <text evidence="12">The sequence shown here is derived from an EMBL/GenBank/DDBJ whole genome shotgun (WGS) entry which is preliminary data.</text>
</comment>
<dbReference type="SMART" id="SM00283">
    <property type="entry name" value="MA"/>
    <property type="match status" value="1"/>
</dbReference>
<protein>
    <submittedName>
        <fullName evidence="12">Methyl-accepting chemotaxis protein</fullName>
    </submittedName>
</protein>
<keyword evidence="13" id="KW-1185">Reference proteome</keyword>
<dbReference type="PROSITE" id="PS50111">
    <property type="entry name" value="CHEMOTAXIS_TRANSDUC_2"/>
    <property type="match status" value="1"/>
</dbReference>
<feature type="transmembrane region" description="Helical" evidence="9">
    <location>
        <begin position="57"/>
        <end position="84"/>
    </location>
</feature>
<dbReference type="GO" id="GO:0006935">
    <property type="term" value="P:chemotaxis"/>
    <property type="evidence" value="ECO:0007669"/>
    <property type="project" value="InterPro"/>
</dbReference>
<dbReference type="Pfam" id="PF17202">
    <property type="entry name" value="sCache_3_3"/>
    <property type="match status" value="1"/>
</dbReference>
<dbReference type="Proteomes" id="UP000282654">
    <property type="component" value="Unassembled WGS sequence"/>
</dbReference>
<evidence type="ECO:0000313" key="13">
    <source>
        <dbReference type="Proteomes" id="UP000282654"/>
    </source>
</evidence>
<keyword evidence="3 9" id="KW-0812">Transmembrane</keyword>
<dbReference type="PRINTS" id="PR00260">
    <property type="entry name" value="CHEMTRNSDUCR"/>
</dbReference>
<evidence type="ECO:0000259" key="11">
    <source>
        <dbReference type="PROSITE" id="PS50885"/>
    </source>
</evidence>
<evidence type="ECO:0000256" key="6">
    <source>
        <dbReference type="ARBA" id="ARBA00023224"/>
    </source>
</evidence>
<evidence type="ECO:0000256" key="5">
    <source>
        <dbReference type="ARBA" id="ARBA00023136"/>
    </source>
</evidence>
<dbReference type="EMBL" id="RKRE01000001">
    <property type="protein sequence ID" value="RPF49815.1"/>
    <property type="molecule type" value="Genomic_DNA"/>
</dbReference>
<evidence type="ECO:0000256" key="1">
    <source>
        <dbReference type="ARBA" id="ARBA00004651"/>
    </source>
</evidence>
<dbReference type="InterPro" id="IPR004089">
    <property type="entry name" value="MCPsignal_dom"/>
</dbReference>
<evidence type="ECO:0000256" key="4">
    <source>
        <dbReference type="ARBA" id="ARBA00022989"/>
    </source>
</evidence>
<comment type="similarity">
    <text evidence="7">Belongs to the methyl-accepting chemotaxis (MCP) protein family.</text>
</comment>